<evidence type="ECO:0000256" key="10">
    <source>
        <dbReference type="ARBA" id="ARBA00023594"/>
    </source>
</evidence>
<dbReference type="GO" id="GO:0005634">
    <property type="term" value="C:nucleus"/>
    <property type="evidence" value="ECO:0007669"/>
    <property type="project" value="UniProtKB-ARBA"/>
</dbReference>
<dbReference type="InterPro" id="IPR011545">
    <property type="entry name" value="DEAD/DEAH_box_helicase_dom"/>
</dbReference>
<protein>
    <recommendedName>
        <fullName evidence="1">RNA helicase</fullName>
        <ecNumber evidence="1">3.6.4.13</ecNumber>
    </recommendedName>
</protein>
<dbReference type="AlphaFoldDB" id="A0AAN7TZF5"/>
<dbReference type="GO" id="GO:0016787">
    <property type="term" value="F:hydrolase activity"/>
    <property type="evidence" value="ECO:0007669"/>
    <property type="project" value="UniProtKB-KW"/>
</dbReference>
<evidence type="ECO:0000313" key="18">
    <source>
        <dbReference type="Proteomes" id="UP001344447"/>
    </source>
</evidence>
<dbReference type="PROSITE" id="PS51195">
    <property type="entry name" value="Q_MOTIF"/>
    <property type="match status" value="1"/>
</dbReference>
<evidence type="ECO:0000313" key="17">
    <source>
        <dbReference type="EMBL" id="KAK5578333.1"/>
    </source>
</evidence>
<dbReference type="InterPro" id="IPR027417">
    <property type="entry name" value="P-loop_NTPase"/>
</dbReference>
<feature type="domain" description="DEAD-box RNA helicase Q" evidence="16">
    <location>
        <begin position="213"/>
        <end position="241"/>
    </location>
</feature>
<name>A0AAN7TZF5_9MYCE</name>
<dbReference type="GO" id="GO:0005737">
    <property type="term" value="C:cytoplasm"/>
    <property type="evidence" value="ECO:0007669"/>
    <property type="project" value="UniProtKB-ARBA"/>
</dbReference>
<organism evidence="17 18">
    <name type="scientific">Dictyostelium firmibasis</name>
    <dbReference type="NCBI Taxonomy" id="79012"/>
    <lineage>
        <taxon>Eukaryota</taxon>
        <taxon>Amoebozoa</taxon>
        <taxon>Evosea</taxon>
        <taxon>Eumycetozoa</taxon>
        <taxon>Dictyostelia</taxon>
        <taxon>Dictyosteliales</taxon>
        <taxon>Dictyosteliaceae</taxon>
        <taxon>Dictyostelium</taxon>
    </lineage>
</organism>
<dbReference type="FunFam" id="3.40.50.300:FF:000657">
    <property type="entry name" value="Probable ATP-dependent RNA helicase DDX41"/>
    <property type="match status" value="1"/>
</dbReference>
<proteinExistence type="inferred from homology"/>
<evidence type="ECO:0000256" key="6">
    <source>
        <dbReference type="ARBA" id="ARBA00022806"/>
    </source>
</evidence>
<evidence type="ECO:0000256" key="8">
    <source>
        <dbReference type="ARBA" id="ARBA00022840"/>
    </source>
</evidence>
<keyword evidence="3" id="KW-0547">Nucleotide-binding</keyword>
<sequence>MSEDSHKHGIEDAHVEKWIPLKERKLNQIKSKLNNLKQQKENEQQNNMTATTTTTTENTNNNNNNNSNSSNNNNNSSNNSNIEDEKKPIYQQSQSLLDQKFEMIKKQENKTQRELQQGGSIVEDDSAGNSEEIKNKEEKRLDREENDILKSLKTFKPLVSVKDRAKDVIYTDSIKTNWRAPRYILERDENDHQKVRDQLNIITDGDNIPPPITTFKEMKIPKPIMDVLLEKGIKKPSPIQVQGLPVILSGRDMIGIAYTGSGKTLVFTLPMVLFALEEERKLPIIQGEGPFGLILCPSRELARQTYDLVNSFTNALQKNGHPPLRTLLAIGGIDLREQEHIFKKGVHMIVATPGRLLDLLNKKKINFKLCKYLGLDEADRLIDLGFEDDIRSVLDNFTSQRQTLLFSATMPKKIQEFARSALVLPVEVNVGRAGAANLNVTQEVEFVKPEAKIVYLLECLQKTPPPVLIFCENKKDVDDIYEYLLLKQVEAVSIHGDKSQDERESAIKAFREGKKDVLVATDVASKGLDFPEIQHVINFDMPREIENYIHRIGRTGRRGNKGVATTFINKNNTESLLLDLKYLLIEAKQNVPAALLEIPDDNQYLQKLQDRNGDDGDDTKPCEYCDGRGHRLVNCPKLKKQAGPKRDYIGGGGGDW</sequence>
<keyword evidence="8" id="KW-0067">ATP-binding</keyword>
<evidence type="ECO:0000256" key="1">
    <source>
        <dbReference type="ARBA" id="ARBA00012552"/>
    </source>
</evidence>
<keyword evidence="2" id="KW-0479">Metal-binding</keyword>
<dbReference type="Pfam" id="PF00271">
    <property type="entry name" value="Helicase_C"/>
    <property type="match status" value="1"/>
</dbReference>
<keyword evidence="7" id="KW-0862">Zinc</keyword>
<evidence type="ECO:0000256" key="11">
    <source>
        <dbReference type="ARBA" id="ARBA00047984"/>
    </source>
</evidence>
<evidence type="ECO:0000256" key="3">
    <source>
        <dbReference type="ARBA" id="ARBA00022741"/>
    </source>
</evidence>
<feature type="compositionally biased region" description="Low complexity" evidence="13">
    <location>
        <begin position="44"/>
        <end position="81"/>
    </location>
</feature>
<feature type="domain" description="Helicase C-terminal" evidence="15">
    <location>
        <begin position="439"/>
        <end position="599"/>
    </location>
</feature>
<comment type="caution">
    <text evidence="17">The sequence shown here is derived from an EMBL/GenBank/DDBJ whole genome shotgun (WGS) entry which is preliminary data.</text>
</comment>
<dbReference type="GO" id="GO:0003724">
    <property type="term" value="F:RNA helicase activity"/>
    <property type="evidence" value="ECO:0007669"/>
    <property type="project" value="UniProtKB-EC"/>
</dbReference>
<evidence type="ECO:0000256" key="12">
    <source>
        <dbReference type="PROSITE-ProRule" id="PRU00552"/>
    </source>
</evidence>
<dbReference type="GO" id="GO:0008270">
    <property type="term" value="F:zinc ion binding"/>
    <property type="evidence" value="ECO:0007669"/>
    <property type="project" value="UniProtKB-KW"/>
</dbReference>
<dbReference type="FunFam" id="3.40.50.300:FF:000449">
    <property type="entry name" value="Probable ATP-dependent RNA helicase DDX41"/>
    <property type="match status" value="1"/>
</dbReference>
<dbReference type="GO" id="GO:0000398">
    <property type="term" value="P:mRNA splicing, via spliceosome"/>
    <property type="evidence" value="ECO:0007669"/>
    <property type="project" value="InterPro"/>
</dbReference>
<feature type="region of interest" description="Disordered" evidence="13">
    <location>
        <begin position="108"/>
        <end position="140"/>
    </location>
</feature>
<dbReference type="GO" id="GO:0003723">
    <property type="term" value="F:RNA binding"/>
    <property type="evidence" value="ECO:0007669"/>
    <property type="project" value="UniProtKB-KW"/>
</dbReference>
<reference evidence="17 18" key="1">
    <citation type="submission" date="2023-11" db="EMBL/GenBank/DDBJ databases">
        <title>Dfirmibasis_genome.</title>
        <authorList>
            <person name="Edelbroek B."/>
            <person name="Kjellin J."/>
            <person name="Jerlstrom-Hultqvist J."/>
            <person name="Soderbom F."/>
        </authorList>
    </citation>
    <scope>NUCLEOTIDE SEQUENCE [LARGE SCALE GENOMIC DNA]</scope>
    <source>
        <strain evidence="17 18">TNS-C-14</strain>
    </source>
</reference>
<evidence type="ECO:0000259" key="15">
    <source>
        <dbReference type="PROSITE" id="PS51194"/>
    </source>
</evidence>
<dbReference type="EMBL" id="JAVFKY010000003">
    <property type="protein sequence ID" value="KAK5578333.1"/>
    <property type="molecule type" value="Genomic_DNA"/>
</dbReference>
<evidence type="ECO:0000256" key="7">
    <source>
        <dbReference type="ARBA" id="ARBA00022833"/>
    </source>
</evidence>
<dbReference type="PROSITE" id="PS51194">
    <property type="entry name" value="HELICASE_CTER"/>
    <property type="match status" value="1"/>
</dbReference>
<dbReference type="InterPro" id="IPR014014">
    <property type="entry name" value="RNA_helicase_DEAD_Q_motif"/>
</dbReference>
<keyword evidence="9" id="KW-0694">RNA-binding</keyword>
<evidence type="ECO:0000256" key="4">
    <source>
        <dbReference type="ARBA" id="ARBA00022771"/>
    </source>
</evidence>
<evidence type="ECO:0000259" key="14">
    <source>
        <dbReference type="PROSITE" id="PS51192"/>
    </source>
</evidence>
<dbReference type="PANTHER" id="PTHR47958">
    <property type="entry name" value="ATP-DEPENDENT RNA HELICASE DBP3"/>
    <property type="match status" value="1"/>
</dbReference>
<dbReference type="GO" id="GO:0005524">
    <property type="term" value="F:ATP binding"/>
    <property type="evidence" value="ECO:0007669"/>
    <property type="project" value="UniProtKB-KW"/>
</dbReference>
<dbReference type="SUPFAM" id="SSF52540">
    <property type="entry name" value="P-loop containing nucleoside triphosphate hydrolases"/>
    <property type="match status" value="1"/>
</dbReference>
<dbReference type="SMART" id="SM00487">
    <property type="entry name" value="DEXDc"/>
    <property type="match status" value="1"/>
</dbReference>
<feature type="short sequence motif" description="Q motif" evidence="12">
    <location>
        <begin position="213"/>
        <end position="241"/>
    </location>
</feature>
<accession>A0AAN7TZF5</accession>
<dbReference type="InterPro" id="IPR014001">
    <property type="entry name" value="Helicase_ATP-bd"/>
</dbReference>
<dbReference type="InterPro" id="IPR001650">
    <property type="entry name" value="Helicase_C-like"/>
</dbReference>
<dbReference type="EC" id="3.6.4.13" evidence="1"/>
<dbReference type="Pfam" id="PF00270">
    <property type="entry name" value="DEAD"/>
    <property type="match status" value="1"/>
</dbReference>
<keyword evidence="6" id="KW-0347">Helicase</keyword>
<evidence type="ECO:0000256" key="2">
    <source>
        <dbReference type="ARBA" id="ARBA00022723"/>
    </source>
</evidence>
<comment type="catalytic activity">
    <reaction evidence="11">
        <text>ATP + H2O = ADP + phosphate + H(+)</text>
        <dbReference type="Rhea" id="RHEA:13065"/>
        <dbReference type="ChEBI" id="CHEBI:15377"/>
        <dbReference type="ChEBI" id="CHEBI:15378"/>
        <dbReference type="ChEBI" id="CHEBI:30616"/>
        <dbReference type="ChEBI" id="CHEBI:43474"/>
        <dbReference type="ChEBI" id="CHEBI:456216"/>
        <dbReference type="EC" id="3.6.4.13"/>
    </reaction>
</comment>
<evidence type="ECO:0000259" key="16">
    <source>
        <dbReference type="PROSITE" id="PS51195"/>
    </source>
</evidence>
<feature type="compositionally biased region" description="Basic and acidic residues" evidence="13">
    <location>
        <begin position="131"/>
        <end position="140"/>
    </location>
</feature>
<evidence type="ECO:0000256" key="9">
    <source>
        <dbReference type="ARBA" id="ARBA00022884"/>
    </source>
</evidence>
<feature type="region of interest" description="Disordered" evidence="13">
    <location>
        <begin position="36"/>
        <end position="83"/>
    </location>
</feature>
<dbReference type="Gene3D" id="3.40.50.300">
    <property type="entry name" value="P-loop containing nucleotide triphosphate hydrolases"/>
    <property type="match status" value="2"/>
</dbReference>
<dbReference type="InterPro" id="IPR044113">
    <property type="entry name" value="DEADc_DDX41"/>
</dbReference>
<evidence type="ECO:0000256" key="13">
    <source>
        <dbReference type="SAM" id="MobiDB-lite"/>
    </source>
</evidence>
<comment type="similarity">
    <text evidence="10">Belongs to the DEAD box helicase family. DDX41 subfamily.</text>
</comment>
<dbReference type="CDD" id="cd17951">
    <property type="entry name" value="DEADc_DDX41"/>
    <property type="match status" value="1"/>
</dbReference>
<keyword evidence="4" id="KW-0863">Zinc-finger</keyword>
<gene>
    <name evidence="17" type="ORF">RB653_008003</name>
</gene>
<dbReference type="CDD" id="cd18787">
    <property type="entry name" value="SF2_C_DEAD"/>
    <property type="match status" value="1"/>
</dbReference>
<feature type="domain" description="Helicase ATP-binding" evidence="14">
    <location>
        <begin position="244"/>
        <end position="428"/>
    </location>
</feature>
<evidence type="ECO:0000256" key="5">
    <source>
        <dbReference type="ARBA" id="ARBA00022801"/>
    </source>
</evidence>
<keyword evidence="5" id="KW-0378">Hydrolase</keyword>
<keyword evidence="18" id="KW-1185">Reference proteome</keyword>
<dbReference type="SMART" id="SM00490">
    <property type="entry name" value="HELICc"/>
    <property type="match status" value="1"/>
</dbReference>
<dbReference type="Proteomes" id="UP001344447">
    <property type="component" value="Unassembled WGS sequence"/>
</dbReference>
<dbReference type="PROSITE" id="PS51192">
    <property type="entry name" value="HELICASE_ATP_BIND_1"/>
    <property type="match status" value="1"/>
</dbReference>